<dbReference type="CDD" id="cd01335">
    <property type="entry name" value="Radical_SAM"/>
    <property type="match status" value="1"/>
</dbReference>
<evidence type="ECO:0000313" key="8">
    <source>
        <dbReference type="EMBL" id="PIP16543.1"/>
    </source>
</evidence>
<dbReference type="InterPro" id="IPR058240">
    <property type="entry name" value="rSAM_sf"/>
</dbReference>
<dbReference type="PANTHER" id="PTHR11228:SF7">
    <property type="entry name" value="PQQA PEPTIDE CYCLASE"/>
    <property type="match status" value="1"/>
</dbReference>
<evidence type="ECO:0000256" key="6">
    <source>
        <dbReference type="ARBA" id="ARBA00023014"/>
    </source>
</evidence>
<comment type="cofactor">
    <cofactor evidence="1">
        <name>[4Fe-4S] cluster</name>
        <dbReference type="ChEBI" id="CHEBI:49883"/>
    </cofactor>
</comment>
<dbReference type="PIRSF" id="PIRSF037420">
    <property type="entry name" value="PQQ_syn_pqqE"/>
    <property type="match status" value="1"/>
</dbReference>
<dbReference type="AlphaFoldDB" id="A0A2G9YCU5"/>
<dbReference type="Pfam" id="PF13186">
    <property type="entry name" value="SPASM"/>
    <property type="match status" value="1"/>
</dbReference>
<dbReference type="GO" id="GO:0003824">
    <property type="term" value="F:catalytic activity"/>
    <property type="evidence" value="ECO:0007669"/>
    <property type="project" value="InterPro"/>
</dbReference>
<dbReference type="GO" id="GO:0051539">
    <property type="term" value="F:4 iron, 4 sulfur cluster binding"/>
    <property type="evidence" value="ECO:0007669"/>
    <property type="project" value="UniProtKB-KW"/>
</dbReference>
<evidence type="ECO:0000256" key="5">
    <source>
        <dbReference type="ARBA" id="ARBA00023004"/>
    </source>
</evidence>
<dbReference type="CDD" id="cd21109">
    <property type="entry name" value="SPASM"/>
    <property type="match status" value="1"/>
</dbReference>
<keyword evidence="2" id="KW-0004">4Fe-4S</keyword>
<dbReference type="PROSITE" id="PS51918">
    <property type="entry name" value="RADICAL_SAM"/>
    <property type="match status" value="1"/>
</dbReference>
<reference evidence="8 9" key="1">
    <citation type="submission" date="2017-09" db="EMBL/GenBank/DDBJ databases">
        <title>Depth-based differentiation of microbial function through sediment-hosted aquifers and enrichment of novel symbionts in the deep terrestrial subsurface.</title>
        <authorList>
            <person name="Probst A.J."/>
            <person name="Ladd B."/>
            <person name="Jarett J.K."/>
            <person name="Geller-Mcgrath D.E."/>
            <person name="Sieber C.M."/>
            <person name="Emerson J.B."/>
            <person name="Anantharaman K."/>
            <person name="Thomas B.C."/>
            <person name="Malmstrom R."/>
            <person name="Stieglmeier M."/>
            <person name="Klingl A."/>
            <person name="Woyke T."/>
            <person name="Ryan C.M."/>
            <person name="Banfield J.F."/>
        </authorList>
    </citation>
    <scope>NUCLEOTIDE SEQUENCE [LARGE SCALE GENOMIC DNA]</scope>
    <source>
        <strain evidence="8">CG23_combo_of_CG06-09_8_20_14_all_48_7</strain>
    </source>
</reference>
<dbReference type="SUPFAM" id="SSF102114">
    <property type="entry name" value="Radical SAM enzymes"/>
    <property type="match status" value="1"/>
</dbReference>
<dbReference type="EMBL" id="PCRF01000073">
    <property type="protein sequence ID" value="PIP16543.1"/>
    <property type="molecule type" value="Genomic_DNA"/>
</dbReference>
<evidence type="ECO:0000256" key="3">
    <source>
        <dbReference type="ARBA" id="ARBA00022691"/>
    </source>
</evidence>
<dbReference type="InterPro" id="IPR023885">
    <property type="entry name" value="4Fe4S-binding_SPASM_dom"/>
</dbReference>
<comment type="caution">
    <text evidence="8">The sequence shown here is derived from an EMBL/GenBank/DDBJ whole genome shotgun (WGS) entry which is preliminary data.</text>
</comment>
<dbReference type="Proteomes" id="UP000230392">
    <property type="component" value="Unassembled WGS sequence"/>
</dbReference>
<organism evidence="8 9">
    <name type="scientific">bacterium (Candidatus Ratteibacteria) CG23_combo_of_CG06-09_8_20_14_all_48_7</name>
    <dbReference type="NCBI Taxonomy" id="2014292"/>
    <lineage>
        <taxon>Bacteria</taxon>
        <taxon>Candidatus Ratteibacteria</taxon>
    </lineage>
</organism>
<keyword evidence="3" id="KW-0949">S-adenosyl-L-methionine</keyword>
<dbReference type="Gene3D" id="3.20.20.70">
    <property type="entry name" value="Aldolase class I"/>
    <property type="match status" value="1"/>
</dbReference>
<dbReference type="InterPro" id="IPR050377">
    <property type="entry name" value="Radical_SAM_PqqE_MftC-like"/>
</dbReference>
<dbReference type="Pfam" id="PF04055">
    <property type="entry name" value="Radical_SAM"/>
    <property type="match status" value="1"/>
</dbReference>
<keyword evidence="6" id="KW-0411">Iron-sulfur</keyword>
<keyword evidence="5" id="KW-0408">Iron</keyword>
<dbReference type="PANTHER" id="PTHR11228">
    <property type="entry name" value="RADICAL SAM DOMAIN PROTEIN"/>
    <property type="match status" value="1"/>
</dbReference>
<accession>A0A2G9YCU5</accession>
<evidence type="ECO:0000256" key="4">
    <source>
        <dbReference type="ARBA" id="ARBA00022723"/>
    </source>
</evidence>
<sequence>MENSLGEELTLEELKSLIDQVADYHPLIVLGGGEPLLYKDWYNLAKYIKSKGLRTCLITNGVLLERYSQEVVEVISDLHISLDAPPKIHDQIRGEGAFEKAFLGIEEICRLKKEKRKRSPNLKITPTISDLNFKDLEGLIKFFQEKDLDIHTFVFQHLMFLGKEALVEHRKRFEDDFKLKTNFWEGYQYFPEDLKVDYLIKEIERIKSRYKRVTFHPQLSPSEIRLFYTQDSWAPPRFLRSCLAPYLEATILPDGNLWLCPDYVLGNIKKVSFRELWNGKEACLLRENLRKRGLFPACRSCCYLYAY</sequence>
<dbReference type="InterPro" id="IPR007197">
    <property type="entry name" value="rSAM"/>
</dbReference>
<evidence type="ECO:0000259" key="7">
    <source>
        <dbReference type="PROSITE" id="PS51918"/>
    </source>
</evidence>
<keyword evidence="4" id="KW-0479">Metal-binding</keyword>
<dbReference type="InterPro" id="IPR017200">
    <property type="entry name" value="PqqE-like"/>
</dbReference>
<name>A0A2G9YCU5_9BACT</name>
<evidence type="ECO:0000256" key="2">
    <source>
        <dbReference type="ARBA" id="ARBA00022485"/>
    </source>
</evidence>
<evidence type="ECO:0000256" key="1">
    <source>
        <dbReference type="ARBA" id="ARBA00001966"/>
    </source>
</evidence>
<protein>
    <recommendedName>
        <fullName evidence="7">Radical SAM core domain-containing protein</fullName>
    </recommendedName>
</protein>
<dbReference type="GO" id="GO:0046872">
    <property type="term" value="F:metal ion binding"/>
    <property type="evidence" value="ECO:0007669"/>
    <property type="project" value="UniProtKB-KW"/>
</dbReference>
<dbReference type="InterPro" id="IPR013785">
    <property type="entry name" value="Aldolase_TIM"/>
</dbReference>
<gene>
    <name evidence="8" type="ORF">COX46_01585</name>
</gene>
<proteinExistence type="predicted"/>
<feature type="domain" description="Radical SAM core" evidence="7">
    <location>
        <begin position="1"/>
        <end position="197"/>
    </location>
</feature>
<evidence type="ECO:0000313" key="9">
    <source>
        <dbReference type="Proteomes" id="UP000230392"/>
    </source>
</evidence>